<dbReference type="Proteomes" id="UP000315295">
    <property type="component" value="Unassembled WGS sequence"/>
</dbReference>
<accession>A0A540LDG1</accession>
<gene>
    <name evidence="1" type="ORF">C1H46_029914</name>
</gene>
<comment type="caution">
    <text evidence="1">The sequence shown here is derived from an EMBL/GenBank/DDBJ whole genome shotgun (WGS) entry which is preliminary data.</text>
</comment>
<evidence type="ECO:0000313" key="2">
    <source>
        <dbReference type="Proteomes" id="UP000315295"/>
    </source>
</evidence>
<dbReference type="EMBL" id="VIEB01000633">
    <property type="protein sequence ID" value="TQD84526.1"/>
    <property type="molecule type" value="Genomic_DNA"/>
</dbReference>
<organism evidence="1 2">
    <name type="scientific">Malus baccata</name>
    <name type="common">Siberian crab apple</name>
    <name type="synonym">Pyrus baccata</name>
    <dbReference type="NCBI Taxonomy" id="106549"/>
    <lineage>
        <taxon>Eukaryota</taxon>
        <taxon>Viridiplantae</taxon>
        <taxon>Streptophyta</taxon>
        <taxon>Embryophyta</taxon>
        <taxon>Tracheophyta</taxon>
        <taxon>Spermatophyta</taxon>
        <taxon>Magnoliopsida</taxon>
        <taxon>eudicotyledons</taxon>
        <taxon>Gunneridae</taxon>
        <taxon>Pentapetalae</taxon>
        <taxon>rosids</taxon>
        <taxon>fabids</taxon>
        <taxon>Rosales</taxon>
        <taxon>Rosaceae</taxon>
        <taxon>Amygdaloideae</taxon>
        <taxon>Maleae</taxon>
        <taxon>Malus</taxon>
    </lineage>
</organism>
<evidence type="ECO:0000313" key="1">
    <source>
        <dbReference type="EMBL" id="TQD84526.1"/>
    </source>
</evidence>
<name>A0A540LDG1_MALBA</name>
<reference evidence="1 2" key="1">
    <citation type="journal article" date="2019" name="G3 (Bethesda)">
        <title>Sequencing of a Wild Apple (Malus baccata) Genome Unravels the Differences Between Cultivated and Wild Apple Species Regarding Disease Resistance and Cold Tolerance.</title>
        <authorList>
            <person name="Chen X."/>
        </authorList>
    </citation>
    <scope>NUCLEOTIDE SEQUENCE [LARGE SCALE GENOMIC DNA]</scope>
    <source>
        <strain evidence="2">cv. Shandingzi</strain>
        <tissue evidence="1">Leaves</tissue>
    </source>
</reference>
<keyword evidence="2" id="KW-1185">Reference proteome</keyword>
<proteinExistence type="predicted"/>
<dbReference type="AlphaFoldDB" id="A0A540LDG1"/>
<sequence>MQGLGRKSCELTTIDVTLGQNEMRMLVGFDFLQCNPPRKKDPAELWGYHQKYMTKQNEQKFNDFSRTVVTYRLGALIFPPEMDDLKLSDQLCLTESGP</sequence>
<protein>
    <submittedName>
        <fullName evidence="1">Uncharacterized protein</fullName>
    </submittedName>
</protein>